<accession>A0A8D4UUY5</accession>
<keyword evidence="7 9" id="KW-0560">Oxidoreductase</keyword>
<dbReference type="SUPFAM" id="SSF54631">
    <property type="entry name" value="CBS-domain pair"/>
    <property type="match status" value="1"/>
</dbReference>
<dbReference type="EC" id="1.1.1.205" evidence="9"/>
<proteinExistence type="inferred from homology"/>
<dbReference type="GO" id="GO:0006177">
    <property type="term" value="P:GMP biosynthetic process"/>
    <property type="evidence" value="ECO:0007669"/>
    <property type="project" value="UniProtKB-UniRule"/>
</dbReference>
<feature type="binding site" evidence="9">
    <location>
        <begin position="361"/>
        <end position="362"/>
    </location>
    <ligand>
        <name>IMP</name>
        <dbReference type="ChEBI" id="CHEBI:58053"/>
    </ligand>
</feature>
<dbReference type="InterPro" id="IPR000644">
    <property type="entry name" value="CBS_dom"/>
</dbReference>
<dbReference type="FunFam" id="3.20.20.70:FF:000003">
    <property type="entry name" value="GMP reductase"/>
    <property type="match status" value="1"/>
</dbReference>
<feature type="binding site" evidence="9">
    <location>
        <position position="468"/>
    </location>
    <ligand>
        <name>K(+)</name>
        <dbReference type="ChEBI" id="CHEBI:29103"/>
        <note>ligand shared between two tetrameric partners</note>
    </ligand>
</feature>
<feature type="binding site" evidence="9">
    <location>
        <begin position="338"/>
        <end position="340"/>
    </location>
    <ligand>
        <name>IMP</name>
        <dbReference type="ChEBI" id="CHEBI:58053"/>
    </ligand>
</feature>
<evidence type="ECO:0000256" key="9">
    <source>
        <dbReference type="HAMAP-Rule" id="MF_01964"/>
    </source>
</evidence>
<feature type="binding site" evidence="9">
    <location>
        <position position="467"/>
    </location>
    <ligand>
        <name>K(+)</name>
        <dbReference type="ChEBI" id="CHEBI:29103"/>
        <note>ligand shared between two tetrameric partners</note>
    </ligand>
</feature>
<name>A0A8D4UUY5_9FIRM</name>
<evidence type="ECO:0000256" key="4">
    <source>
        <dbReference type="ARBA" id="ARBA00022737"/>
    </source>
</evidence>
<evidence type="ECO:0000256" key="13">
    <source>
        <dbReference type="RuleBase" id="RU003927"/>
    </source>
</evidence>
<dbReference type="Gene3D" id="3.20.20.70">
    <property type="entry name" value="Aldolase class I"/>
    <property type="match status" value="1"/>
</dbReference>
<keyword evidence="5 9" id="KW-0332">GMP biosynthesis</keyword>
<dbReference type="Proteomes" id="UP000320585">
    <property type="component" value="Chromosome"/>
</dbReference>
<feature type="binding site" evidence="9 10">
    <location>
        <begin position="298"/>
        <end position="300"/>
    </location>
    <ligand>
        <name>NAD(+)</name>
        <dbReference type="ChEBI" id="CHEBI:57540"/>
    </ligand>
</feature>
<evidence type="ECO:0000313" key="16">
    <source>
        <dbReference type="Proteomes" id="UP000320585"/>
    </source>
</evidence>
<keyword evidence="8 12" id="KW-0129">CBS domain</keyword>
<protein>
    <recommendedName>
        <fullName evidence="9">Inosine-5'-monophosphate dehydrogenase</fullName>
        <shortName evidence="9">IMP dehydrogenase</shortName>
        <shortName evidence="9">IMPD</shortName>
        <shortName evidence="9">IMPDH</shortName>
        <ecNumber evidence="9">1.1.1.205</ecNumber>
    </recommendedName>
</protein>
<dbReference type="RefSeq" id="WP_108850761.1">
    <property type="nucleotide sequence ID" value="NZ_AP019697.1"/>
</dbReference>
<dbReference type="CDD" id="cd04601">
    <property type="entry name" value="CBS_pair_IMPDH"/>
    <property type="match status" value="1"/>
</dbReference>
<dbReference type="GO" id="GO:0003938">
    <property type="term" value="F:IMP dehydrogenase activity"/>
    <property type="evidence" value="ECO:0007669"/>
    <property type="project" value="UniProtKB-UniRule"/>
</dbReference>
<comment type="caution">
    <text evidence="9">Lacks conserved residue(s) required for the propagation of feature annotation.</text>
</comment>
<evidence type="ECO:0000256" key="12">
    <source>
        <dbReference type="PROSITE-ProRule" id="PRU00703"/>
    </source>
</evidence>
<dbReference type="PANTHER" id="PTHR11911">
    <property type="entry name" value="INOSINE-5-MONOPHOSPHATE DEHYDROGENASE RELATED"/>
    <property type="match status" value="1"/>
</dbReference>
<feature type="binding site" description="in other chain" evidence="9 11">
    <location>
        <position position="302"/>
    </location>
    <ligand>
        <name>K(+)</name>
        <dbReference type="ChEBI" id="CHEBI:29103"/>
        <note>ligand shared between two tetrameric partners</note>
    </ligand>
</feature>
<keyword evidence="3 9" id="KW-0479">Metal-binding</keyword>
<keyword evidence="6 9" id="KW-0630">Potassium</keyword>
<reference evidence="16" key="1">
    <citation type="submission" date="2019-05" db="EMBL/GenBank/DDBJ databases">
        <title>Complete genome sequencing of Dialister sp. strain 5BBH33.</title>
        <authorList>
            <person name="Sakamoto M."/>
            <person name="Murakami T."/>
            <person name="Mori H."/>
        </authorList>
    </citation>
    <scope>NUCLEOTIDE SEQUENCE [LARGE SCALE GENOMIC DNA]</scope>
    <source>
        <strain evidence="16">5BBH33</strain>
    </source>
</reference>
<comment type="cofactor">
    <cofactor evidence="9">
        <name>K(+)</name>
        <dbReference type="ChEBI" id="CHEBI:29103"/>
    </cofactor>
</comment>
<dbReference type="OrthoDB" id="9805398at2"/>
<evidence type="ECO:0000256" key="10">
    <source>
        <dbReference type="PIRSR" id="PIRSR000130-3"/>
    </source>
</evidence>
<evidence type="ECO:0000256" key="8">
    <source>
        <dbReference type="ARBA" id="ARBA00023122"/>
    </source>
</evidence>
<evidence type="ECO:0000256" key="2">
    <source>
        <dbReference type="ARBA" id="ARBA00011881"/>
    </source>
</evidence>
<evidence type="ECO:0000259" key="14">
    <source>
        <dbReference type="PROSITE" id="PS51371"/>
    </source>
</evidence>
<feature type="domain" description="CBS" evidence="14">
    <location>
        <begin position="154"/>
        <end position="211"/>
    </location>
</feature>
<keyword evidence="4" id="KW-0677">Repeat</keyword>
<dbReference type="InterPro" id="IPR046342">
    <property type="entry name" value="CBS_dom_sf"/>
</dbReference>
<evidence type="ECO:0000256" key="3">
    <source>
        <dbReference type="ARBA" id="ARBA00022723"/>
    </source>
</evidence>
<dbReference type="InterPro" id="IPR013785">
    <property type="entry name" value="Aldolase_TIM"/>
</dbReference>
<dbReference type="SUPFAM" id="SSF51412">
    <property type="entry name" value="Inosine monophosphate dehydrogenase (IMPDH)"/>
    <property type="match status" value="1"/>
</dbReference>
<feature type="binding site" description="in other chain" evidence="9 11">
    <location>
        <position position="300"/>
    </location>
    <ligand>
        <name>K(+)</name>
        <dbReference type="ChEBI" id="CHEBI:29103"/>
        <note>ligand shared between two tetrameric partners</note>
    </ligand>
</feature>
<dbReference type="PROSITE" id="PS51371">
    <property type="entry name" value="CBS"/>
    <property type="match status" value="2"/>
</dbReference>
<feature type="domain" description="CBS" evidence="14">
    <location>
        <begin position="95"/>
        <end position="152"/>
    </location>
</feature>
<dbReference type="NCBIfam" id="TIGR01302">
    <property type="entry name" value="IMP_dehydrog"/>
    <property type="match status" value="1"/>
</dbReference>
<comment type="catalytic activity">
    <reaction evidence="9">
        <text>IMP + NAD(+) + H2O = XMP + NADH + H(+)</text>
        <dbReference type="Rhea" id="RHEA:11708"/>
        <dbReference type="ChEBI" id="CHEBI:15377"/>
        <dbReference type="ChEBI" id="CHEBI:15378"/>
        <dbReference type="ChEBI" id="CHEBI:57464"/>
        <dbReference type="ChEBI" id="CHEBI:57540"/>
        <dbReference type="ChEBI" id="CHEBI:57945"/>
        <dbReference type="ChEBI" id="CHEBI:58053"/>
        <dbReference type="EC" id="1.1.1.205"/>
    </reaction>
</comment>
<organism evidence="15 16">
    <name type="scientific">Dialister hominis</name>
    <dbReference type="NCBI Taxonomy" id="2582419"/>
    <lineage>
        <taxon>Bacteria</taxon>
        <taxon>Bacillati</taxon>
        <taxon>Bacillota</taxon>
        <taxon>Negativicutes</taxon>
        <taxon>Veillonellales</taxon>
        <taxon>Veillonellaceae</taxon>
        <taxon>Dialister</taxon>
    </lineage>
</organism>
<dbReference type="GeneID" id="92716611"/>
<dbReference type="PANTHER" id="PTHR11911:SF111">
    <property type="entry name" value="INOSINE-5'-MONOPHOSPHATE DEHYDROGENASE"/>
    <property type="match status" value="1"/>
</dbReference>
<comment type="subunit">
    <text evidence="2 9">Homotetramer.</text>
</comment>
<dbReference type="PIRSF" id="PIRSF000130">
    <property type="entry name" value="IMPDH"/>
    <property type="match status" value="1"/>
</dbReference>
<comment type="activity regulation">
    <text evidence="9">Mycophenolic acid (MPA) is a non-competitive inhibitor that prevents formation of the closed enzyme conformation by binding to the same site as the amobile flap. In contrast, mizoribine monophosphate (MZP) is a competitive inhibitor that induces the closed conformation. MPA is a potent inhibitor of mammalian IMPDHs but a poor inhibitor of the bacterial enzymes. MZP is a more potent inhibitor of bacterial IMPDH.</text>
</comment>
<dbReference type="GO" id="GO:0000166">
    <property type="term" value="F:nucleotide binding"/>
    <property type="evidence" value="ECO:0007669"/>
    <property type="project" value="UniProtKB-UniRule"/>
</dbReference>
<evidence type="ECO:0000313" key="15">
    <source>
        <dbReference type="EMBL" id="BBK25445.1"/>
    </source>
</evidence>
<dbReference type="AlphaFoldDB" id="A0A8D4UUY5"/>
<evidence type="ECO:0000256" key="5">
    <source>
        <dbReference type="ARBA" id="ARBA00022749"/>
    </source>
</evidence>
<evidence type="ECO:0000256" key="6">
    <source>
        <dbReference type="ARBA" id="ARBA00022958"/>
    </source>
</evidence>
<keyword evidence="16" id="KW-1185">Reference proteome</keyword>
<evidence type="ECO:0000256" key="11">
    <source>
        <dbReference type="PIRSR" id="PIRSR000130-4"/>
    </source>
</evidence>
<feature type="active site" description="Proton acceptor" evidence="9">
    <location>
        <position position="401"/>
    </location>
</feature>
<comment type="pathway">
    <text evidence="9">Purine metabolism; XMP biosynthesis via de novo pathway; XMP from IMP: step 1/1.</text>
</comment>
<feature type="binding site" evidence="9">
    <location>
        <position position="303"/>
    </location>
    <ligand>
        <name>IMP</name>
        <dbReference type="ChEBI" id="CHEBI:58053"/>
    </ligand>
</feature>
<evidence type="ECO:0000256" key="7">
    <source>
        <dbReference type="ARBA" id="ARBA00023002"/>
    </source>
</evidence>
<gene>
    <name evidence="15" type="primary">guaB_2</name>
    <name evidence="9" type="synonym">guaB</name>
    <name evidence="15" type="ORF">Dia5BBH33_13800</name>
</gene>
<dbReference type="EMBL" id="AP019697">
    <property type="protein sequence ID" value="BBK25445.1"/>
    <property type="molecule type" value="Genomic_DNA"/>
</dbReference>
<evidence type="ECO:0000256" key="1">
    <source>
        <dbReference type="ARBA" id="ARBA00005502"/>
    </source>
</evidence>
<dbReference type="UniPathway" id="UPA00601">
    <property type="reaction ID" value="UER00295"/>
</dbReference>
<dbReference type="SMART" id="SM01240">
    <property type="entry name" value="IMPDH"/>
    <property type="match status" value="1"/>
</dbReference>
<keyword evidence="9" id="KW-0658">Purine biosynthesis</keyword>
<feature type="binding site" evidence="9">
    <location>
        <position position="413"/>
    </location>
    <ligand>
        <name>IMP</name>
        <dbReference type="ChEBI" id="CHEBI:58053"/>
    </ligand>
</feature>
<dbReference type="Pfam" id="PF00571">
    <property type="entry name" value="CBS"/>
    <property type="match status" value="2"/>
</dbReference>
<dbReference type="GO" id="GO:0046872">
    <property type="term" value="F:metal ion binding"/>
    <property type="evidence" value="ECO:0007669"/>
    <property type="project" value="UniProtKB-UniRule"/>
</dbReference>
<dbReference type="GO" id="GO:0006183">
    <property type="term" value="P:GTP biosynthetic process"/>
    <property type="evidence" value="ECO:0007669"/>
    <property type="project" value="TreeGrafter"/>
</dbReference>
<dbReference type="HAMAP" id="MF_01964">
    <property type="entry name" value="IMPDH"/>
    <property type="match status" value="1"/>
</dbReference>
<dbReference type="InterPro" id="IPR001093">
    <property type="entry name" value="IMP_DH_GMPRt"/>
</dbReference>
<comment type="function">
    <text evidence="9">Catalyzes the conversion of inosine 5'-phosphate (IMP) to xanthosine 5'-phosphate (XMP), the first committed and rate-limiting step in the de novo synthesis of guanine nucleotides, and therefore plays an important role in the regulation of cell growth.</text>
</comment>
<feature type="binding site" evidence="9">
    <location>
        <position position="469"/>
    </location>
    <ligand>
        <name>K(+)</name>
        <dbReference type="ChEBI" id="CHEBI:29103"/>
        <note>ligand shared between two tetrameric partners</note>
    </ligand>
</feature>
<dbReference type="InterPro" id="IPR005990">
    <property type="entry name" value="IMP_DH"/>
</dbReference>
<dbReference type="KEGG" id="dho:Dia5BBH33_13800"/>
<dbReference type="CDD" id="cd00381">
    <property type="entry name" value="IMPDH"/>
    <property type="match status" value="1"/>
</dbReference>
<keyword evidence="9 10" id="KW-0520">NAD</keyword>
<dbReference type="SMART" id="SM00116">
    <property type="entry name" value="CBS"/>
    <property type="match status" value="2"/>
</dbReference>
<comment type="similarity">
    <text evidence="1 9 13">Belongs to the IMPDH/GMPR family.</text>
</comment>
<dbReference type="Pfam" id="PF00478">
    <property type="entry name" value="IMPDH"/>
    <property type="match status" value="1"/>
</dbReference>
<sequence length="485" mass="51157">MRADKFGRKGLTFSDVLLVPAYSEVLPGQVDVTTRLTKNISLNIPVISAGMDTVTETAMAVAMAREGGLGVIHSNMSIGEECREVQLVKRSEHGVVVDPVCLSPDDMLSDADDLMNKYHISGVPITEDGKLVGIITIRDMRFETNLSKPISEVMTSEGLVTAPEHTSLRDAKKILQAHRIEKLPLVDSKGYLKGLITIGDIEKTKKYPNAVKDKEGRLLVGASTGSSDDAEERGRALLKAGADVLFVEALHGGAKRTLEIVRNLRKSAPDAEIVAGNAATYDAAKALIEAGASDVKVGVGPGSVGTTSVIAGVGVPQVTAIYDCARACEEAGIPVIADGGMRYSGDIAKAIGAGASCVMLGNLLAGTDECPGEMVIFQGRNYKLYRGMDSAGAFRAAGSGRFFGGVLEKTAPEGIEGRVPYKGHVSDVLFQLSGGLKAAMSYCGAKDIAAMREEAQFIQITSASLDESHPHDVMITKEAPNYSAK</sequence>